<dbReference type="EMBL" id="FXAE01000014">
    <property type="protein sequence ID" value="SMF19909.1"/>
    <property type="molecule type" value="Genomic_DNA"/>
</dbReference>
<evidence type="ECO:0000313" key="2">
    <source>
        <dbReference type="Proteomes" id="UP000192939"/>
    </source>
</evidence>
<proteinExistence type="predicted"/>
<name>A0ABY1LWI0_9BACL</name>
<keyword evidence="2" id="KW-1185">Reference proteome</keyword>
<dbReference type="RefSeq" id="WP_176221917.1">
    <property type="nucleotide sequence ID" value="NZ_FXAE01000014.1"/>
</dbReference>
<reference evidence="1 2" key="1">
    <citation type="submission" date="2017-04" db="EMBL/GenBank/DDBJ databases">
        <authorList>
            <person name="Varghese N."/>
            <person name="Submissions S."/>
        </authorList>
    </citation>
    <scope>NUCLEOTIDE SEQUENCE [LARGE SCALE GENOMIC DNA]</scope>
    <source>
        <strain evidence="1 2">J12</strain>
    </source>
</reference>
<dbReference type="Proteomes" id="UP000192939">
    <property type="component" value="Unassembled WGS sequence"/>
</dbReference>
<sequence>MGVSQRNAFRLHDKAVLMYSPSDKVKYLAGSMGDALRFVKLVQPMN</sequence>
<evidence type="ECO:0000313" key="1">
    <source>
        <dbReference type="EMBL" id="SMF19909.1"/>
    </source>
</evidence>
<gene>
    <name evidence="1" type="ORF">SAMN02744124_01802</name>
</gene>
<comment type="caution">
    <text evidence="1">The sequence shown here is derived from an EMBL/GenBank/DDBJ whole genome shotgun (WGS) entry which is preliminary data.</text>
</comment>
<accession>A0ABY1LWI0</accession>
<protein>
    <submittedName>
        <fullName evidence="1">Uncharacterized protein</fullName>
    </submittedName>
</protein>
<organism evidence="1 2">
    <name type="scientific">Paenibacillus barengoltzii J12</name>
    <dbReference type="NCBI Taxonomy" id="935846"/>
    <lineage>
        <taxon>Bacteria</taxon>
        <taxon>Bacillati</taxon>
        <taxon>Bacillota</taxon>
        <taxon>Bacilli</taxon>
        <taxon>Bacillales</taxon>
        <taxon>Paenibacillaceae</taxon>
        <taxon>Paenibacillus</taxon>
    </lineage>
</organism>